<dbReference type="Pfam" id="PF16653">
    <property type="entry name" value="Sacchrp_dh_C"/>
    <property type="match status" value="1"/>
</dbReference>
<dbReference type="RefSeq" id="WP_014373002.1">
    <property type="nucleotide sequence ID" value="NC_016940.1"/>
</dbReference>
<dbReference type="InterPro" id="IPR051168">
    <property type="entry name" value="AASS"/>
</dbReference>
<dbReference type="PANTHER" id="PTHR11133:SF22">
    <property type="entry name" value="ALPHA-AMINOADIPIC SEMIALDEHYDE SYNTHASE, MITOCHONDRIAL"/>
    <property type="match status" value="1"/>
</dbReference>
<dbReference type="HOGENOM" id="CLU_016207_3_1_10"/>
<dbReference type="SUPFAM" id="SSF55347">
    <property type="entry name" value="Glyceraldehyde-3-phosphate dehydrogenase-like, C-terminal domain"/>
    <property type="match status" value="1"/>
</dbReference>
<dbReference type="InterPro" id="IPR005097">
    <property type="entry name" value="Sacchrp_dh_NADP-bd"/>
</dbReference>
<keyword evidence="1 4" id="KW-0560">Oxidoreductase</keyword>
<name>H6L3R5_SAPGL</name>
<dbReference type="Gene3D" id="3.40.50.720">
    <property type="entry name" value="NAD(P)-binding Rossmann-like Domain"/>
    <property type="match status" value="1"/>
</dbReference>
<dbReference type="GO" id="GO:0019878">
    <property type="term" value="P:lysine biosynthetic process via aminoadipic acid"/>
    <property type="evidence" value="ECO:0007669"/>
    <property type="project" value="TreeGrafter"/>
</dbReference>
<reference evidence="4 5" key="1">
    <citation type="journal article" date="2012" name="Stand. Genomic Sci.">
        <title>Complete genome sequencing and analysis of Saprospira grandis str. Lewin, a predatory marine bacterium.</title>
        <authorList>
            <person name="Saw J.H."/>
            <person name="Yuryev A."/>
            <person name="Kanbe M."/>
            <person name="Hou S."/>
            <person name="Young A.G."/>
            <person name="Aizawa S."/>
            <person name="Alam M."/>
        </authorList>
    </citation>
    <scope>NUCLEOTIDE SEQUENCE [LARGE SCALE GENOMIC DNA]</scope>
    <source>
        <strain evidence="4 5">Lewin</strain>
    </source>
</reference>
<protein>
    <submittedName>
        <fullName evidence="4">Saccharopine dehydrogenase (Nadp(+), l-glutamate-forming)</fullName>
        <ecNumber evidence="4">1.5.1.9</ecNumber>
    </submittedName>
</protein>
<dbReference type="GO" id="GO:0005737">
    <property type="term" value="C:cytoplasm"/>
    <property type="evidence" value="ECO:0007669"/>
    <property type="project" value="TreeGrafter"/>
</dbReference>
<evidence type="ECO:0000256" key="1">
    <source>
        <dbReference type="ARBA" id="ARBA00023002"/>
    </source>
</evidence>
<sequence>MLNKILVVGAGRSATSLIDYLLEQAPKYQWEVIIADANLALAEKKLEGRAHGRAVALDVLDIESRGELVQEVDVVVSMLPPFMHHHLAGDCLKYGKHLANASYVAAELKEMAESAKEKGLIFLCELGLDPGIDHMSAMQGIHQIQEAGHKMLSFKSAAGGLVAPESDDNPWHYKFSWSPRNVVLAGQGIAKYMYNGRYKHVPYQRLFEDIELVEVPGMGQYEAYPNRISLKYESAYGLEGTPTILRQTLRHPGYCKAWNLLLQLGLTDDSHELEYSENLTYASLIRSFLPAANDEQQFDSLRARLAHFFQLEEADEALDKLEWLGLFEETPIPFDKASPAVILQDILEKKWKLQPEEKDMIIMQHEFIYQDAQGQEHRRLSTMVQTGDNAEDTAMARLVGLPLAMGVKQIMLGQIERRGVLIPIHEEIYTPILQELENYGVVFEEREECLTE</sequence>
<evidence type="ECO:0000259" key="2">
    <source>
        <dbReference type="Pfam" id="PF03435"/>
    </source>
</evidence>
<evidence type="ECO:0000259" key="3">
    <source>
        <dbReference type="Pfam" id="PF16653"/>
    </source>
</evidence>
<accession>H6L3R5</accession>
<dbReference type="InterPro" id="IPR036291">
    <property type="entry name" value="NAD(P)-bd_dom_sf"/>
</dbReference>
<dbReference type="InterPro" id="IPR032095">
    <property type="entry name" value="Sacchrp_dh-like_C"/>
</dbReference>
<feature type="domain" description="Saccharopine dehydrogenase NADP binding" evidence="2">
    <location>
        <begin position="5"/>
        <end position="122"/>
    </location>
</feature>
<gene>
    <name evidence="4" type="ordered locus">SGRA_0005</name>
</gene>
<keyword evidence="5" id="KW-1185">Reference proteome</keyword>
<dbReference type="KEGG" id="sgn:SGRA_0005"/>
<dbReference type="AlphaFoldDB" id="H6L3R5"/>
<feature type="domain" description="Saccharopine dehydrogenase-like C-terminal" evidence="3">
    <location>
        <begin position="127"/>
        <end position="441"/>
    </location>
</feature>
<dbReference type="Pfam" id="PF03435">
    <property type="entry name" value="Sacchrp_dh_NADP"/>
    <property type="match status" value="1"/>
</dbReference>
<dbReference type="PANTHER" id="PTHR11133">
    <property type="entry name" value="SACCHAROPINE DEHYDROGENASE"/>
    <property type="match status" value="1"/>
</dbReference>
<dbReference type="GO" id="GO:0047131">
    <property type="term" value="F:saccharopine dehydrogenase (NAD+, L-glutamate-forming) activity"/>
    <property type="evidence" value="ECO:0007669"/>
    <property type="project" value="UniProtKB-EC"/>
</dbReference>
<dbReference type="Gene3D" id="3.30.360.10">
    <property type="entry name" value="Dihydrodipicolinate Reductase, domain 2"/>
    <property type="match status" value="1"/>
</dbReference>
<dbReference type="Gene3D" id="1.10.1870.10">
    <property type="entry name" value="Domain 3, Saccharopine reductase"/>
    <property type="match status" value="1"/>
</dbReference>
<dbReference type="STRING" id="984262.SGRA_0005"/>
<dbReference type="Proteomes" id="UP000007519">
    <property type="component" value="Chromosome"/>
</dbReference>
<evidence type="ECO:0000313" key="5">
    <source>
        <dbReference type="Proteomes" id="UP000007519"/>
    </source>
</evidence>
<dbReference type="OrthoDB" id="973788at2"/>
<dbReference type="EMBL" id="CP002831">
    <property type="protein sequence ID" value="AFC22750.1"/>
    <property type="molecule type" value="Genomic_DNA"/>
</dbReference>
<evidence type="ECO:0000313" key="4">
    <source>
        <dbReference type="EMBL" id="AFC22750.1"/>
    </source>
</evidence>
<proteinExistence type="predicted"/>
<organism evidence="4 5">
    <name type="scientific">Saprospira grandis (strain Lewin)</name>
    <dbReference type="NCBI Taxonomy" id="984262"/>
    <lineage>
        <taxon>Bacteria</taxon>
        <taxon>Pseudomonadati</taxon>
        <taxon>Bacteroidota</taxon>
        <taxon>Saprospiria</taxon>
        <taxon>Saprospirales</taxon>
        <taxon>Saprospiraceae</taxon>
        <taxon>Saprospira</taxon>
    </lineage>
</organism>
<dbReference type="eggNOG" id="COG1748">
    <property type="taxonomic scope" value="Bacteria"/>
</dbReference>
<dbReference type="SUPFAM" id="SSF51735">
    <property type="entry name" value="NAD(P)-binding Rossmann-fold domains"/>
    <property type="match status" value="1"/>
</dbReference>
<dbReference type="EC" id="1.5.1.9" evidence="4"/>